<dbReference type="RefSeq" id="WP_322542399.1">
    <property type="nucleotide sequence ID" value="NZ_JAOBTT010000001.1"/>
</dbReference>
<accession>A0ABU5LEP8</accession>
<keyword evidence="3" id="KW-1185">Reference proteome</keyword>
<dbReference type="EMBL" id="JAOBTT010000001">
    <property type="protein sequence ID" value="MDZ7278419.1"/>
    <property type="molecule type" value="Genomic_DNA"/>
</dbReference>
<sequence>MKWIMAVGLLFSLCVQAQVPWRPADKPPVVQLTPIAARCDVSACQQNCYIEQSQCQNRQGAGCGGLAQICVQNCTSQCR</sequence>
<organism evidence="2 3">
    <name type="scientific">Pantoea eucrina</name>
    <dbReference type="NCBI Taxonomy" id="472693"/>
    <lineage>
        <taxon>Bacteria</taxon>
        <taxon>Pseudomonadati</taxon>
        <taxon>Pseudomonadota</taxon>
        <taxon>Gammaproteobacteria</taxon>
        <taxon>Enterobacterales</taxon>
        <taxon>Erwiniaceae</taxon>
        <taxon>Pantoea</taxon>
    </lineage>
</organism>
<evidence type="ECO:0000313" key="2">
    <source>
        <dbReference type="EMBL" id="MDZ7278419.1"/>
    </source>
</evidence>
<comment type="caution">
    <text evidence="2">The sequence shown here is derived from an EMBL/GenBank/DDBJ whole genome shotgun (WGS) entry which is preliminary data.</text>
</comment>
<keyword evidence="1" id="KW-0732">Signal</keyword>
<dbReference type="Proteomes" id="UP001288620">
    <property type="component" value="Unassembled WGS sequence"/>
</dbReference>
<proteinExistence type="predicted"/>
<evidence type="ECO:0000313" key="3">
    <source>
        <dbReference type="Proteomes" id="UP001288620"/>
    </source>
</evidence>
<name>A0ABU5LEP8_9GAMM</name>
<reference evidence="3" key="1">
    <citation type="submission" date="2023-07" db="EMBL/GenBank/DDBJ databases">
        <title>Structural and functional analysis of rice phyllospheric bacteria for their antimicrobial properties and defense elicitation against blast disease.</title>
        <authorList>
            <person name="Sahu K.P."/>
            <person name="Asharani P."/>
            <person name="Kumar M."/>
            <person name="Reddy B."/>
            <person name="Kumar A."/>
        </authorList>
    </citation>
    <scope>NUCLEOTIDE SEQUENCE [LARGE SCALE GENOMIC DNA]</scope>
    <source>
        <strain evidence="3">OsEp_Plm_30P10</strain>
    </source>
</reference>
<feature type="chain" id="PRO_5047062296" evidence="1">
    <location>
        <begin position="18"/>
        <end position="79"/>
    </location>
</feature>
<gene>
    <name evidence="2" type="ORF">N4G40_09055</name>
</gene>
<evidence type="ECO:0000256" key="1">
    <source>
        <dbReference type="SAM" id="SignalP"/>
    </source>
</evidence>
<protein>
    <submittedName>
        <fullName evidence="2">Uncharacterized protein</fullName>
    </submittedName>
</protein>
<feature type="signal peptide" evidence="1">
    <location>
        <begin position="1"/>
        <end position="17"/>
    </location>
</feature>